<reference evidence="1" key="1">
    <citation type="submission" date="2017-05" db="EMBL/GenBank/DDBJ databases">
        <authorList>
            <person name="Varghese N."/>
            <person name="Submissions S."/>
        </authorList>
    </citation>
    <scope>NUCLEOTIDE SEQUENCE</scope>
    <source>
        <strain evidence="1">LMG 28168</strain>
    </source>
</reference>
<dbReference type="EMBL" id="FXUY01000002">
    <property type="protein sequence ID" value="SMQ30951.1"/>
    <property type="molecule type" value="Genomic_DNA"/>
</dbReference>
<name>A0ACD2UEI1_9PSED</name>
<sequence length="42" mass="4681">MYKYLFGEDPFPPDVERQAHAIGSETARSSVPKQSQQVVTDA</sequence>
<evidence type="ECO:0000313" key="1">
    <source>
        <dbReference type="EMBL" id="SMQ30951.1"/>
    </source>
</evidence>
<accession>A0ACD2UEI1</accession>
<keyword evidence="2" id="KW-1185">Reference proteome</keyword>
<gene>
    <name evidence="1" type="ORF">SAMN04488483_5849</name>
</gene>
<organism evidence="1 2">
    <name type="scientific">Pseudomonas helmanticensis</name>
    <dbReference type="NCBI Taxonomy" id="1471381"/>
    <lineage>
        <taxon>Bacteria</taxon>
        <taxon>Pseudomonadati</taxon>
        <taxon>Pseudomonadota</taxon>
        <taxon>Gammaproteobacteria</taxon>
        <taxon>Pseudomonadales</taxon>
        <taxon>Pseudomonadaceae</taxon>
        <taxon>Pseudomonas</taxon>
    </lineage>
</organism>
<evidence type="ECO:0000313" key="2">
    <source>
        <dbReference type="Proteomes" id="UP001158048"/>
    </source>
</evidence>
<protein>
    <submittedName>
        <fullName evidence="1">Uncharacterized protein</fullName>
    </submittedName>
</protein>
<dbReference type="Proteomes" id="UP001158048">
    <property type="component" value="Unassembled WGS sequence"/>
</dbReference>
<proteinExistence type="predicted"/>
<comment type="caution">
    <text evidence="1">The sequence shown here is derived from an EMBL/GenBank/DDBJ whole genome shotgun (WGS) entry which is preliminary data.</text>
</comment>